<comment type="caution">
    <text evidence="2">The sequence shown here is derived from an EMBL/GenBank/DDBJ whole genome shotgun (WGS) entry which is preliminary data.</text>
</comment>
<dbReference type="RefSeq" id="WP_344480153.1">
    <property type="nucleotide sequence ID" value="NZ_BAAASB010000014.1"/>
</dbReference>
<name>A0ABW0AND7_9ACTN</name>
<evidence type="ECO:0000313" key="3">
    <source>
        <dbReference type="Proteomes" id="UP001596160"/>
    </source>
</evidence>
<gene>
    <name evidence="2" type="ORF">ACFPRH_20605</name>
</gene>
<dbReference type="Proteomes" id="UP001596160">
    <property type="component" value="Unassembled WGS sequence"/>
</dbReference>
<reference evidence="3" key="1">
    <citation type="journal article" date="2019" name="Int. J. Syst. Evol. Microbiol.">
        <title>The Global Catalogue of Microorganisms (GCM) 10K type strain sequencing project: providing services to taxonomists for standard genome sequencing and annotation.</title>
        <authorList>
            <consortium name="The Broad Institute Genomics Platform"/>
            <consortium name="The Broad Institute Genome Sequencing Center for Infectious Disease"/>
            <person name="Wu L."/>
            <person name="Ma J."/>
        </authorList>
    </citation>
    <scope>NUCLEOTIDE SEQUENCE [LARGE SCALE GENOMIC DNA]</scope>
    <source>
        <strain evidence="3">PCU 266</strain>
    </source>
</reference>
<accession>A0ABW0AND7</accession>
<protein>
    <submittedName>
        <fullName evidence="2">Uncharacterized protein</fullName>
    </submittedName>
</protein>
<keyword evidence="3" id="KW-1185">Reference proteome</keyword>
<proteinExistence type="predicted"/>
<evidence type="ECO:0000256" key="1">
    <source>
        <dbReference type="SAM" id="MobiDB-lite"/>
    </source>
</evidence>
<evidence type="ECO:0000313" key="2">
    <source>
        <dbReference type="EMBL" id="MFC5154140.1"/>
    </source>
</evidence>
<sequence>MPQPTAAHEVTGVTALFALRQALTVRLLNPVELGRQDGAVYTVAFATSTPYVLAGIPVDPARQFTADQARALESALRERRITARVTVPEDVFRQARISLPTTEDVRALTALVWREMPDAHRAAHELRTVLLRLGELHRCPMRSVLPRADGGRVAIGNLTVPQTLFVLRLLGTPTAHFRQNNPRHLDQLAGLLRYRLSKAAPGIQVTADPACSTCQDSRGHEITLGEALPQQARTLAERLVKGPPPTPLQSPGTRTPAGHRRTPAPRTAPRPDPLSVAVRAVLTTAGWTESGTARARGLTMEFGTGPARIRLTCNTGTGIHSLTLPGPASSDGAIPGSRQVTVPCGDHPLPLLSLLMDHQSTLPATMDGFLEAVTVAYPGATVQTDGSEVPGKPS</sequence>
<dbReference type="EMBL" id="JBHSKP010000013">
    <property type="protein sequence ID" value="MFC5154140.1"/>
    <property type="molecule type" value="Genomic_DNA"/>
</dbReference>
<organism evidence="2 3">
    <name type="scientific">Streptomyces amakusaensis</name>
    <dbReference type="NCBI Taxonomy" id="67271"/>
    <lineage>
        <taxon>Bacteria</taxon>
        <taxon>Bacillati</taxon>
        <taxon>Actinomycetota</taxon>
        <taxon>Actinomycetes</taxon>
        <taxon>Kitasatosporales</taxon>
        <taxon>Streptomycetaceae</taxon>
        <taxon>Streptomyces</taxon>
    </lineage>
</organism>
<feature type="region of interest" description="Disordered" evidence="1">
    <location>
        <begin position="240"/>
        <end position="272"/>
    </location>
</feature>